<dbReference type="Pfam" id="PF01423">
    <property type="entry name" value="LSM"/>
    <property type="match status" value="1"/>
</dbReference>
<dbReference type="InterPro" id="IPR013216">
    <property type="entry name" value="Methyltransf_11"/>
</dbReference>
<sequence>MAHNLPPSSAYHPPVLTRECSRNTMIEDSPQVSVRRAPPQKLQERPEVISPMSDDFPTPKANTSYVPLKTVVESPASSDTQSDADSVWSKRSSKSDFDELYDISESEVDDLPFKLSSSVKKRVNPGRAIRYPSLVIPSPSEWPSIDKLRSTTALSPPTQIILSPAALSKIQQRSLRVPSSSTAPSLDGSLTSEELASSTCPSTPDLQQRADGNEWEPPTQLDPSALFLLRHISLEDDHDEVEVVIEVSEEARAEMREIVESPPLTSRLLGIDTKNLALPKDACISEADDELSALSVPSPGGFFASLDSSVRRTWSNSSPGPTTGVATSFYSVPFRKERESVLTTSTAASFYGVPWRSSTAETVEQTISIASPKSDQYPVTARKIAFSPTDVITEVDEVDESYNATLEESAAVNMSRTQLWLHAQTDYMKAVCEDDNVVESFKLLEDAVPKTPDITSPNLSNSSPSKKSVRFADAGGGQAGEGFSAEPAKRISPIHDGTFWQGWRHAKRSQRARDVFEHRQARAEAEHVRRTSCAKDHVQQLQGKYEITTADRPSPARPVSSLLPATTDDEMKEIIAQAERERQALLQIQSSAWALSAQKEVNGGRLLTSPIVASFKVRSDVQMLDIAGQAHCGWAWTVAAEHPEAVVYTTVFSDAEAHVAEFSLEGPSNHFVVAAPNIWELPFEDNTFDVVSARSLYAYLKTTWPKGQSADEWDLTLRECLRVIKPGGYFEFDLVDAELVHADQVGQALGVEFAFNLKTRGYDPSAGKSFLPRLKRAGFGDIKRAWMVLPVADVLPKWTDTGKTPNSGSSAATITPGAKRDDYFGPEVAERVISPDGSVKYYEAPVTGSTRDVRAMTGLVGARMWEQWMLKLNNEMGRSEARCLDGVAKALEEGGKGNAAWRDLANMLFFSFFKTLVNHEVTVELKNDISIRGTLKSVDQYLNIKLDDISVVEEMKYPHLSSVKNVFIRGSVVRYVHLPAAAVDTPLLEDATRREASQAVAKAKQG</sequence>
<dbReference type="InterPro" id="IPR016654">
    <property type="entry name" value="U6_snRNA_Lsm2"/>
</dbReference>
<keyword evidence="6" id="KW-0508">mRNA splicing</keyword>
<dbReference type="PANTHER" id="PTHR13829:SF2">
    <property type="entry name" value="U6 SNRNA-ASSOCIATED SM-LIKE PROTEIN LSM2"/>
    <property type="match status" value="1"/>
</dbReference>
<dbReference type="AlphaFoldDB" id="A0AAN6H3J4"/>
<dbReference type="GO" id="GO:0071013">
    <property type="term" value="C:catalytic step 2 spliceosome"/>
    <property type="evidence" value="ECO:0007669"/>
    <property type="project" value="TreeGrafter"/>
</dbReference>
<feature type="region of interest" description="Disordered" evidence="9">
    <location>
        <begin position="176"/>
        <end position="219"/>
    </location>
</feature>
<dbReference type="GO" id="GO:0003723">
    <property type="term" value="F:RNA binding"/>
    <property type="evidence" value="ECO:0007669"/>
    <property type="project" value="UniProtKB-KW"/>
</dbReference>
<dbReference type="GO" id="GO:0000398">
    <property type="term" value="P:mRNA splicing, via spliceosome"/>
    <property type="evidence" value="ECO:0007669"/>
    <property type="project" value="TreeGrafter"/>
</dbReference>
<dbReference type="PROSITE" id="PS52002">
    <property type="entry name" value="SM"/>
    <property type="match status" value="1"/>
</dbReference>
<gene>
    <name evidence="11" type="ORF">LTR91_023527</name>
</gene>
<evidence type="ECO:0000256" key="5">
    <source>
        <dbReference type="ARBA" id="ARBA00022884"/>
    </source>
</evidence>
<feature type="compositionally biased region" description="Polar residues" evidence="9">
    <location>
        <begin position="176"/>
        <end position="206"/>
    </location>
</feature>
<accession>A0AAN6H3J4</accession>
<feature type="domain" description="Sm" evidence="10">
    <location>
        <begin position="908"/>
        <end position="982"/>
    </location>
</feature>
<feature type="region of interest" description="Disordered" evidence="9">
    <location>
        <begin position="449"/>
        <end position="490"/>
    </location>
</feature>
<evidence type="ECO:0000256" key="9">
    <source>
        <dbReference type="SAM" id="MobiDB-lite"/>
    </source>
</evidence>
<keyword evidence="4" id="KW-0747">Spliceosome</keyword>
<keyword evidence="12" id="KW-1185">Reference proteome</keyword>
<evidence type="ECO:0000313" key="11">
    <source>
        <dbReference type="EMBL" id="KAK0954022.1"/>
    </source>
</evidence>
<feature type="region of interest" description="Disordered" evidence="9">
    <location>
        <begin position="21"/>
        <end position="95"/>
    </location>
</feature>
<reference evidence="11" key="1">
    <citation type="submission" date="2023-06" db="EMBL/GenBank/DDBJ databases">
        <title>Black Yeasts Isolated from many extreme environments.</title>
        <authorList>
            <person name="Coleine C."/>
            <person name="Stajich J.E."/>
            <person name="Selbmann L."/>
        </authorList>
    </citation>
    <scope>NUCLEOTIDE SEQUENCE</scope>
    <source>
        <strain evidence="11">CCFEE 5200</strain>
    </source>
</reference>
<dbReference type="EMBL" id="JAUJLE010000523">
    <property type="protein sequence ID" value="KAK0954022.1"/>
    <property type="molecule type" value="Genomic_DNA"/>
</dbReference>
<dbReference type="InterPro" id="IPR010920">
    <property type="entry name" value="LSM_dom_sf"/>
</dbReference>
<name>A0AAN6H3J4_9PEZI</name>
<evidence type="ECO:0000256" key="1">
    <source>
        <dbReference type="ARBA" id="ARBA00004123"/>
    </source>
</evidence>
<dbReference type="Pfam" id="PF08241">
    <property type="entry name" value="Methyltransf_11"/>
    <property type="match status" value="1"/>
</dbReference>
<dbReference type="GO" id="GO:0071011">
    <property type="term" value="C:precatalytic spliceosome"/>
    <property type="evidence" value="ECO:0007669"/>
    <property type="project" value="TreeGrafter"/>
</dbReference>
<feature type="compositionally biased region" description="Polar residues" evidence="9">
    <location>
        <begin position="75"/>
        <end position="84"/>
    </location>
</feature>
<keyword evidence="8" id="KW-0687">Ribonucleoprotein</keyword>
<dbReference type="SUPFAM" id="SSF50182">
    <property type="entry name" value="Sm-like ribonucleoproteins"/>
    <property type="match status" value="1"/>
</dbReference>
<feature type="compositionally biased region" description="Polar residues" evidence="9">
    <location>
        <begin position="22"/>
        <end position="32"/>
    </location>
</feature>
<dbReference type="GO" id="GO:0046540">
    <property type="term" value="C:U4/U6 x U5 tri-snRNP complex"/>
    <property type="evidence" value="ECO:0007669"/>
    <property type="project" value="TreeGrafter"/>
</dbReference>
<keyword evidence="7" id="KW-0539">Nucleus</keyword>
<evidence type="ECO:0000256" key="7">
    <source>
        <dbReference type="ARBA" id="ARBA00023242"/>
    </source>
</evidence>
<dbReference type="GO" id="GO:0005688">
    <property type="term" value="C:U6 snRNP"/>
    <property type="evidence" value="ECO:0007669"/>
    <property type="project" value="TreeGrafter"/>
</dbReference>
<dbReference type="SMART" id="SM00651">
    <property type="entry name" value="Sm"/>
    <property type="match status" value="1"/>
</dbReference>
<organism evidence="11 12">
    <name type="scientific">Friedmanniomyces endolithicus</name>
    <dbReference type="NCBI Taxonomy" id="329885"/>
    <lineage>
        <taxon>Eukaryota</taxon>
        <taxon>Fungi</taxon>
        <taxon>Dikarya</taxon>
        <taxon>Ascomycota</taxon>
        <taxon>Pezizomycotina</taxon>
        <taxon>Dothideomycetes</taxon>
        <taxon>Dothideomycetidae</taxon>
        <taxon>Mycosphaerellales</taxon>
        <taxon>Teratosphaeriaceae</taxon>
        <taxon>Friedmanniomyces</taxon>
    </lineage>
</organism>
<dbReference type="InterPro" id="IPR029063">
    <property type="entry name" value="SAM-dependent_MTases_sf"/>
</dbReference>
<dbReference type="PANTHER" id="PTHR13829">
    <property type="entry name" value="SNRNP CORE PROTEIN FAMILY MEMBER"/>
    <property type="match status" value="1"/>
</dbReference>
<proteinExistence type="inferred from homology"/>
<keyword evidence="5" id="KW-0694">RNA-binding</keyword>
<dbReference type="SUPFAM" id="SSF53335">
    <property type="entry name" value="S-adenosyl-L-methionine-dependent methyltransferases"/>
    <property type="match status" value="1"/>
</dbReference>
<evidence type="ECO:0000256" key="3">
    <source>
        <dbReference type="ARBA" id="ARBA00022664"/>
    </source>
</evidence>
<feature type="compositionally biased region" description="Low complexity" evidence="9">
    <location>
        <begin position="456"/>
        <end position="466"/>
    </location>
</feature>
<dbReference type="InterPro" id="IPR001163">
    <property type="entry name" value="Sm_dom_euk/arc"/>
</dbReference>
<keyword evidence="3" id="KW-0507">mRNA processing</keyword>
<evidence type="ECO:0000256" key="8">
    <source>
        <dbReference type="ARBA" id="ARBA00023274"/>
    </source>
</evidence>
<evidence type="ECO:0000256" key="2">
    <source>
        <dbReference type="ARBA" id="ARBA00006850"/>
    </source>
</evidence>
<protein>
    <recommendedName>
        <fullName evidence="10">Sm domain-containing protein</fullName>
    </recommendedName>
</protein>
<dbReference type="CDD" id="cd01725">
    <property type="entry name" value="LSm2"/>
    <property type="match status" value="1"/>
</dbReference>
<dbReference type="FunFam" id="2.30.30.100:FF:000009">
    <property type="entry name" value="U6 snRNA-associated Sm-like protein LSm2"/>
    <property type="match status" value="1"/>
</dbReference>
<comment type="similarity">
    <text evidence="2">Belongs to the snRNP Sm proteins family.</text>
</comment>
<dbReference type="GO" id="GO:1990726">
    <property type="term" value="C:Lsm1-7-Pat1 complex"/>
    <property type="evidence" value="ECO:0007669"/>
    <property type="project" value="TreeGrafter"/>
</dbReference>
<dbReference type="Gene3D" id="3.40.50.150">
    <property type="entry name" value="Vaccinia Virus protein VP39"/>
    <property type="match status" value="1"/>
</dbReference>
<comment type="caution">
    <text evidence="11">The sequence shown here is derived from an EMBL/GenBank/DDBJ whole genome shotgun (WGS) entry which is preliminary data.</text>
</comment>
<evidence type="ECO:0000313" key="12">
    <source>
        <dbReference type="Proteomes" id="UP001175353"/>
    </source>
</evidence>
<dbReference type="GO" id="GO:0000932">
    <property type="term" value="C:P-body"/>
    <property type="evidence" value="ECO:0007669"/>
    <property type="project" value="TreeGrafter"/>
</dbReference>
<dbReference type="InterPro" id="IPR047575">
    <property type="entry name" value="Sm"/>
</dbReference>
<dbReference type="GO" id="GO:0008757">
    <property type="term" value="F:S-adenosylmethionine-dependent methyltransferase activity"/>
    <property type="evidence" value="ECO:0007669"/>
    <property type="project" value="InterPro"/>
</dbReference>
<evidence type="ECO:0000256" key="6">
    <source>
        <dbReference type="ARBA" id="ARBA00023187"/>
    </source>
</evidence>
<evidence type="ECO:0000259" key="10">
    <source>
        <dbReference type="PROSITE" id="PS52002"/>
    </source>
</evidence>
<dbReference type="Proteomes" id="UP001175353">
    <property type="component" value="Unassembled WGS sequence"/>
</dbReference>
<dbReference type="Gene3D" id="2.30.30.100">
    <property type="match status" value="1"/>
</dbReference>
<comment type="subcellular location">
    <subcellularLocation>
        <location evidence="1">Nucleus</location>
    </subcellularLocation>
</comment>
<evidence type="ECO:0000256" key="4">
    <source>
        <dbReference type="ARBA" id="ARBA00022728"/>
    </source>
</evidence>